<proteinExistence type="predicted"/>
<dbReference type="OrthoDB" id="2341448at2759"/>
<gene>
    <name evidence="2" type="ORF">LCOR_07723.1</name>
</gene>
<dbReference type="AlphaFoldDB" id="A0A068S2V1"/>
<dbReference type="EMBL" id="CBTN010000039">
    <property type="protein sequence ID" value="CDH56708.1"/>
    <property type="molecule type" value="Genomic_DNA"/>
</dbReference>
<feature type="transmembrane region" description="Helical" evidence="1">
    <location>
        <begin position="99"/>
        <end position="122"/>
    </location>
</feature>
<feature type="transmembrane region" description="Helical" evidence="1">
    <location>
        <begin position="175"/>
        <end position="198"/>
    </location>
</feature>
<feature type="transmembrane region" description="Helical" evidence="1">
    <location>
        <begin position="134"/>
        <end position="154"/>
    </location>
</feature>
<dbReference type="Proteomes" id="UP000027586">
    <property type="component" value="Unassembled WGS sequence"/>
</dbReference>
<name>A0A068S2V1_9FUNG</name>
<dbReference type="VEuPathDB" id="FungiDB:LCOR_07723.1"/>
<organism evidence="2 3">
    <name type="scientific">Lichtheimia corymbifera JMRC:FSU:9682</name>
    <dbReference type="NCBI Taxonomy" id="1263082"/>
    <lineage>
        <taxon>Eukaryota</taxon>
        <taxon>Fungi</taxon>
        <taxon>Fungi incertae sedis</taxon>
        <taxon>Mucoromycota</taxon>
        <taxon>Mucoromycotina</taxon>
        <taxon>Mucoromycetes</taxon>
        <taxon>Mucorales</taxon>
        <taxon>Lichtheimiaceae</taxon>
        <taxon>Lichtheimia</taxon>
    </lineage>
</organism>
<evidence type="ECO:0000256" key="1">
    <source>
        <dbReference type="SAM" id="Phobius"/>
    </source>
</evidence>
<sequence>MSIKDRLARIRLDPFPQLTHVFGEYLCKPRLVILTAILTKICLDRLYQYSAIVNPNGQLDAEGKPTLDILEYHHPSTADDIYSFLAGYGAKGREAYLSLLFYDNAFLLCRTLPLCLLTYMGFKRAPQWIRPGVWIHLLTTAWDLGENALLYIILKTYPRRLDFVAWLATGFIQGKWVLFWATIFLIFVSVGSAIYYTFHSMLADSVMVLQNDKKDKENARRHVDAVLKRQRALAAASAAGKKKQS</sequence>
<reference evidence="2" key="1">
    <citation type="submission" date="2013-08" db="EMBL/GenBank/DDBJ databases">
        <title>Gene expansion shapes genome architecture in the human pathogen Lichtheimia corymbifera: an evolutionary genomics analysis in the ancient terrestrial Mucorales (Mucoromycotina).</title>
        <authorList>
            <person name="Schwartze V.U."/>
            <person name="Winter S."/>
            <person name="Shelest E."/>
            <person name="Marcet-Houben M."/>
            <person name="Horn F."/>
            <person name="Wehner S."/>
            <person name="Hoffmann K."/>
            <person name="Riege K."/>
            <person name="Sammeth M."/>
            <person name="Nowrousian M."/>
            <person name="Valiante V."/>
            <person name="Linde J."/>
            <person name="Jacobsen I.D."/>
            <person name="Marz M."/>
            <person name="Brakhage A.A."/>
            <person name="Gabaldon T."/>
            <person name="Bocker S."/>
            <person name="Voigt K."/>
        </authorList>
    </citation>
    <scope>NUCLEOTIDE SEQUENCE [LARGE SCALE GENOMIC DNA]</scope>
    <source>
        <strain evidence="2">FSU 9682</strain>
    </source>
</reference>
<keyword evidence="1" id="KW-0472">Membrane</keyword>
<keyword evidence="3" id="KW-1185">Reference proteome</keyword>
<evidence type="ECO:0000313" key="2">
    <source>
        <dbReference type="EMBL" id="CDH56708.1"/>
    </source>
</evidence>
<comment type="caution">
    <text evidence="2">The sequence shown here is derived from an EMBL/GenBank/DDBJ whole genome shotgun (WGS) entry which is preliminary data.</text>
</comment>
<accession>A0A068S2V1</accession>
<keyword evidence="1" id="KW-1133">Transmembrane helix</keyword>
<keyword evidence="1" id="KW-0812">Transmembrane</keyword>
<protein>
    <submittedName>
        <fullName evidence="2">Uncharacterized protein</fullName>
    </submittedName>
</protein>
<evidence type="ECO:0000313" key="3">
    <source>
        <dbReference type="Proteomes" id="UP000027586"/>
    </source>
</evidence>